<dbReference type="EC" id="2.3.1.234" evidence="1"/>
<keyword evidence="4 7" id="KW-0479">Metal-binding</keyword>
<name>A0AAN0J2K8_AMPQE</name>
<dbReference type="Pfam" id="PF00814">
    <property type="entry name" value="TsaD"/>
    <property type="match status" value="1"/>
</dbReference>
<reference evidence="9" key="2">
    <citation type="submission" date="2024-06" db="UniProtKB">
        <authorList>
            <consortium name="EnsemblMetazoa"/>
        </authorList>
    </citation>
    <scope>IDENTIFICATION</scope>
</reference>
<dbReference type="NCBIfam" id="TIGR00329">
    <property type="entry name" value="gcp_kae1"/>
    <property type="match status" value="1"/>
</dbReference>
<dbReference type="CDD" id="cd24134">
    <property type="entry name" value="ASKHA_NBD_OSGEPL1_QRI7_euk"/>
    <property type="match status" value="1"/>
</dbReference>
<feature type="domain" description="Gcp-like" evidence="8">
    <location>
        <begin position="51"/>
        <end position="353"/>
    </location>
</feature>
<organism evidence="9 10">
    <name type="scientific">Amphimedon queenslandica</name>
    <name type="common">Sponge</name>
    <dbReference type="NCBI Taxonomy" id="400682"/>
    <lineage>
        <taxon>Eukaryota</taxon>
        <taxon>Metazoa</taxon>
        <taxon>Porifera</taxon>
        <taxon>Demospongiae</taxon>
        <taxon>Heteroscleromorpha</taxon>
        <taxon>Haplosclerida</taxon>
        <taxon>Niphatidae</taxon>
        <taxon>Amphimedon</taxon>
    </lineage>
</organism>
<dbReference type="PANTHER" id="PTHR11735">
    <property type="entry name" value="TRNA N6-ADENOSINE THREONYLCARBAMOYLTRANSFERASE"/>
    <property type="match status" value="1"/>
</dbReference>
<comment type="subunit">
    <text evidence="7">Homodimer.</text>
</comment>
<dbReference type="InterPro" id="IPR043129">
    <property type="entry name" value="ATPase_NBD"/>
</dbReference>
<dbReference type="InterPro" id="IPR017861">
    <property type="entry name" value="KAE1/TsaD"/>
</dbReference>
<dbReference type="EnsemblMetazoa" id="XM_019995681.1">
    <property type="protein sequence ID" value="XP_019851240.1"/>
    <property type="gene ID" value="LOC100639654"/>
</dbReference>
<evidence type="ECO:0000256" key="1">
    <source>
        <dbReference type="ARBA" id="ARBA00012156"/>
    </source>
</evidence>
<evidence type="ECO:0000256" key="2">
    <source>
        <dbReference type="ARBA" id="ARBA00022679"/>
    </source>
</evidence>
<reference evidence="10" key="1">
    <citation type="journal article" date="2010" name="Nature">
        <title>The Amphimedon queenslandica genome and the evolution of animal complexity.</title>
        <authorList>
            <person name="Srivastava M."/>
            <person name="Simakov O."/>
            <person name="Chapman J."/>
            <person name="Fahey B."/>
            <person name="Gauthier M.E."/>
            <person name="Mitros T."/>
            <person name="Richards G.S."/>
            <person name="Conaco C."/>
            <person name="Dacre M."/>
            <person name="Hellsten U."/>
            <person name="Larroux C."/>
            <person name="Putnam N.H."/>
            <person name="Stanke M."/>
            <person name="Adamska M."/>
            <person name="Darling A."/>
            <person name="Degnan S.M."/>
            <person name="Oakley T.H."/>
            <person name="Plachetzki D.C."/>
            <person name="Zhai Y."/>
            <person name="Adamski M."/>
            <person name="Calcino A."/>
            <person name="Cummins S.F."/>
            <person name="Goodstein D.M."/>
            <person name="Harris C."/>
            <person name="Jackson D.J."/>
            <person name="Leys S.P."/>
            <person name="Shu S."/>
            <person name="Woodcroft B.J."/>
            <person name="Vervoort M."/>
            <person name="Kosik K.S."/>
            <person name="Manning G."/>
            <person name="Degnan B.M."/>
            <person name="Rokhsar D.S."/>
        </authorList>
    </citation>
    <scope>NUCLEOTIDE SEQUENCE [LARGE SCALE GENOMIC DNA]</scope>
</reference>
<dbReference type="InterPro" id="IPR000905">
    <property type="entry name" value="Gcp-like_dom"/>
</dbReference>
<keyword evidence="2 7" id="KW-0808">Transferase</keyword>
<dbReference type="AlphaFoldDB" id="A0AAN0J2K8"/>
<evidence type="ECO:0000256" key="5">
    <source>
        <dbReference type="ARBA" id="ARBA00023315"/>
    </source>
</evidence>
<dbReference type="PANTHER" id="PTHR11735:SF6">
    <property type="entry name" value="TRNA N6-ADENOSINE THREONYLCARBAMOYLTRANSFERASE, MITOCHONDRIAL"/>
    <property type="match status" value="1"/>
</dbReference>
<dbReference type="RefSeq" id="XP_019851240.1">
    <property type="nucleotide sequence ID" value="XM_019995681.1"/>
</dbReference>
<comment type="cofactor">
    <cofactor evidence="7">
        <name>a divalent metal cation</name>
        <dbReference type="ChEBI" id="CHEBI:60240"/>
    </cofactor>
    <text evidence="7">Binds 1 divalent metal cation per subunit.</text>
</comment>
<comment type="catalytic activity">
    <reaction evidence="6 7">
        <text>L-threonylcarbamoyladenylate + adenosine(37) in tRNA = N(6)-L-threonylcarbamoyladenosine(37) in tRNA + AMP + H(+)</text>
        <dbReference type="Rhea" id="RHEA:37059"/>
        <dbReference type="Rhea" id="RHEA-COMP:10162"/>
        <dbReference type="Rhea" id="RHEA-COMP:10163"/>
        <dbReference type="ChEBI" id="CHEBI:15378"/>
        <dbReference type="ChEBI" id="CHEBI:73682"/>
        <dbReference type="ChEBI" id="CHEBI:74411"/>
        <dbReference type="ChEBI" id="CHEBI:74418"/>
        <dbReference type="ChEBI" id="CHEBI:456215"/>
        <dbReference type="EC" id="2.3.1.234"/>
    </reaction>
</comment>
<evidence type="ECO:0000256" key="3">
    <source>
        <dbReference type="ARBA" id="ARBA00022694"/>
    </source>
</evidence>
<accession>A0AAN0J2K8</accession>
<comment type="function">
    <text evidence="7">Required for the formation of a threonylcarbamoyl group on adenosine at position 37 (t(6)A37) in mitochondrial tRNAs that read codons beginning with adenine. Probably involved in the transfer of the threonylcarbamoyl moiety of threonylcarbamoyl-AMP (TC-AMP) to the N6 group of A37. Involved in mitochondrial genome maintenance.</text>
</comment>
<evidence type="ECO:0000256" key="7">
    <source>
        <dbReference type="HAMAP-Rule" id="MF_03179"/>
    </source>
</evidence>
<evidence type="ECO:0000256" key="6">
    <source>
        <dbReference type="ARBA" id="ARBA00048117"/>
    </source>
</evidence>
<evidence type="ECO:0000313" key="9">
    <source>
        <dbReference type="EnsemblMetazoa" id="XP_019851240.1"/>
    </source>
</evidence>
<keyword evidence="5 7" id="KW-0012">Acyltransferase</keyword>
<dbReference type="GO" id="GO:0061711">
    <property type="term" value="F:tRNA N(6)-L-threonylcarbamoyladenine synthase activity"/>
    <property type="evidence" value="ECO:0007669"/>
    <property type="project" value="UniProtKB-EC"/>
</dbReference>
<dbReference type="InterPro" id="IPR022450">
    <property type="entry name" value="TsaD"/>
</dbReference>
<dbReference type="Gene3D" id="3.30.420.40">
    <property type="match status" value="2"/>
</dbReference>
<sequence length="404" mass="43779">MKSVLKFNTLSRGIKGYRGLSGNDCKDFIVLGVETSCDDTGVGVVTSSGAILADSRHSQLAWHQKTGGVNPKVAGKLHREYLGSVMETALRDAGIKMKDVYAVAATVGPGLALSLEAGMDFTKKLVAKENKPFIPVHHMEAHALTACITHPVSFPFLVLLASGGHCILTVCEGPGKFLRLGECRDDAPGEAFDKIARALRLHTHPLVSDLSGGRAIEVLAKFGNPEKFPFPRAMSQRLDCMFSFSGIKTHTMRVITSQEANDPTGPHSPVLQCEDISAASLAAISRHLVTRTQRAILYCIEKWPTLNHLVVSGGVASNLYLRKKLEELASYYGYHFSCPEPSLCTDNGVMIAWAGIEHIKAGLPLMKDLSTLKFIPKWRLGKDISNVVADERIKVKVAAGQGCF</sequence>
<dbReference type="GO" id="GO:0005739">
    <property type="term" value="C:mitochondrion"/>
    <property type="evidence" value="ECO:0007669"/>
    <property type="project" value="UniProtKB-SubCell"/>
</dbReference>
<evidence type="ECO:0000256" key="4">
    <source>
        <dbReference type="ARBA" id="ARBA00022723"/>
    </source>
</evidence>
<protein>
    <recommendedName>
        <fullName evidence="1">N(6)-L-threonylcarbamoyladenine synthase</fullName>
        <ecNumber evidence="1">2.3.1.234</ecNumber>
    </recommendedName>
</protein>
<keyword evidence="10" id="KW-1185">Reference proteome</keyword>
<dbReference type="HAMAP" id="MF_01445">
    <property type="entry name" value="TsaD"/>
    <property type="match status" value="1"/>
</dbReference>
<evidence type="ECO:0000313" key="10">
    <source>
        <dbReference type="Proteomes" id="UP000007879"/>
    </source>
</evidence>
<dbReference type="SUPFAM" id="SSF53067">
    <property type="entry name" value="Actin-like ATPase domain"/>
    <property type="match status" value="1"/>
</dbReference>
<keyword evidence="3 7" id="KW-0819">tRNA processing</keyword>
<proteinExistence type="inferred from homology"/>
<comment type="similarity">
    <text evidence="7">Belongs to the KAE1 / TsaD family.</text>
</comment>
<dbReference type="GO" id="GO:0002949">
    <property type="term" value="P:tRNA threonylcarbamoyladenosine modification"/>
    <property type="evidence" value="ECO:0007669"/>
    <property type="project" value="UniProtKB-UniRule"/>
</dbReference>
<dbReference type="GO" id="GO:0046872">
    <property type="term" value="F:metal ion binding"/>
    <property type="evidence" value="ECO:0007669"/>
    <property type="project" value="UniProtKB-KW"/>
</dbReference>
<comment type="subcellular location">
    <subcellularLocation>
        <location evidence="7">Mitochondrion</location>
    </subcellularLocation>
</comment>
<dbReference type="NCBIfam" id="TIGR03723">
    <property type="entry name" value="T6A_TsaD_YgjD"/>
    <property type="match status" value="1"/>
</dbReference>
<dbReference type="PRINTS" id="PR00789">
    <property type="entry name" value="OSIALOPTASE"/>
</dbReference>
<dbReference type="Proteomes" id="UP000007879">
    <property type="component" value="Unassembled WGS sequence"/>
</dbReference>
<keyword evidence="7" id="KW-0496">Mitochondrion</keyword>
<dbReference type="GeneID" id="100639654"/>
<evidence type="ECO:0000259" key="8">
    <source>
        <dbReference type="Pfam" id="PF00814"/>
    </source>
</evidence>